<dbReference type="NCBIfam" id="TIGR00589">
    <property type="entry name" value="ogt"/>
    <property type="match status" value="1"/>
</dbReference>
<reference evidence="12 13" key="1">
    <citation type="submission" date="2018-06" db="EMBL/GenBank/DDBJ databases">
        <title>Genomic Encyclopedia of Archaeal and Bacterial Type Strains, Phase II (KMG-II): from individual species to whole genera.</title>
        <authorList>
            <person name="Goeker M."/>
        </authorList>
    </citation>
    <scope>NUCLEOTIDE SEQUENCE [LARGE SCALE GENOMIC DNA]</scope>
    <source>
        <strain evidence="12 13">DSM 29821</strain>
    </source>
</reference>
<dbReference type="EMBL" id="QLMA01000005">
    <property type="protein sequence ID" value="RAJ80405.1"/>
    <property type="molecule type" value="Genomic_DNA"/>
</dbReference>
<dbReference type="SUPFAM" id="SSF53155">
    <property type="entry name" value="Methylated DNA-protein cysteine methyltransferase domain"/>
    <property type="match status" value="1"/>
</dbReference>
<evidence type="ECO:0000313" key="12">
    <source>
        <dbReference type="EMBL" id="RAJ80405.1"/>
    </source>
</evidence>
<dbReference type="Gene3D" id="1.10.10.10">
    <property type="entry name" value="Winged helix-like DNA-binding domain superfamily/Winged helix DNA-binding domain"/>
    <property type="match status" value="1"/>
</dbReference>
<protein>
    <recommendedName>
        <fullName evidence="3">methylated-DNA--[protein]-cysteine S-methyltransferase</fullName>
        <ecNumber evidence="3">2.1.1.63</ecNumber>
    </recommendedName>
</protein>
<keyword evidence="13" id="KW-1185">Reference proteome</keyword>
<keyword evidence="5 12" id="KW-0808">Transferase</keyword>
<evidence type="ECO:0000313" key="13">
    <source>
        <dbReference type="Proteomes" id="UP000249819"/>
    </source>
</evidence>
<evidence type="ECO:0000256" key="9">
    <source>
        <dbReference type="ARBA" id="ARBA00023204"/>
    </source>
</evidence>
<name>A0A327VZP2_9BACT</name>
<dbReference type="OrthoDB" id="9802228at2"/>
<dbReference type="SMART" id="SM00342">
    <property type="entry name" value="HTH_ARAC"/>
    <property type="match status" value="1"/>
</dbReference>
<dbReference type="GO" id="GO:0032259">
    <property type="term" value="P:methylation"/>
    <property type="evidence" value="ECO:0007669"/>
    <property type="project" value="UniProtKB-KW"/>
</dbReference>
<dbReference type="PROSITE" id="PS00374">
    <property type="entry name" value="MGMT"/>
    <property type="match status" value="1"/>
</dbReference>
<organism evidence="12 13">
    <name type="scientific">Chitinophaga dinghuensis</name>
    <dbReference type="NCBI Taxonomy" id="1539050"/>
    <lineage>
        <taxon>Bacteria</taxon>
        <taxon>Pseudomonadati</taxon>
        <taxon>Bacteroidota</taxon>
        <taxon>Chitinophagia</taxon>
        <taxon>Chitinophagales</taxon>
        <taxon>Chitinophagaceae</taxon>
        <taxon>Chitinophaga</taxon>
    </lineage>
</organism>
<dbReference type="Gene3D" id="1.10.10.60">
    <property type="entry name" value="Homeodomain-like"/>
    <property type="match status" value="2"/>
</dbReference>
<feature type="domain" description="HTH araC/xylS-type" evidence="11">
    <location>
        <begin position="13"/>
        <end position="111"/>
    </location>
</feature>
<dbReference type="GO" id="GO:0003700">
    <property type="term" value="F:DNA-binding transcription factor activity"/>
    <property type="evidence" value="ECO:0007669"/>
    <property type="project" value="InterPro"/>
</dbReference>
<dbReference type="Pfam" id="PF12833">
    <property type="entry name" value="HTH_18"/>
    <property type="match status" value="1"/>
</dbReference>
<dbReference type="SUPFAM" id="SSF46767">
    <property type="entry name" value="Methylated DNA-protein cysteine methyltransferase, C-terminal domain"/>
    <property type="match status" value="1"/>
</dbReference>
<dbReference type="InterPro" id="IPR036217">
    <property type="entry name" value="MethylDNA_cys_MeTrfase_DNAb"/>
</dbReference>
<evidence type="ECO:0000256" key="4">
    <source>
        <dbReference type="ARBA" id="ARBA00022603"/>
    </source>
</evidence>
<comment type="similarity">
    <text evidence="2">Belongs to the MGMT family.</text>
</comment>
<evidence type="ECO:0000256" key="3">
    <source>
        <dbReference type="ARBA" id="ARBA00011918"/>
    </source>
</evidence>
<accession>A0A327VZP2</accession>
<evidence type="ECO:0000256" key="6">
    <source>
        <dbReference type="ARBA" id="ARBA00022763"/>
    </source>
</evidence>
<dbReference type="GO" id="GO:0006281">
    <property type="term" value="P:DNA repair"/>
    <property type="evidence" value="ECO:0007669"/>
    <property type="project" value="UniProtKB-KW"/>
</dbReference>
<evidence type="ECO:0000256" key="1">
    <source>
        <dbReference type="ARBA" id="ARBA00001286"/>
    </source>
</evidence>
<proteinExistence type="inferred from homology"/>
<dbReference type="PANTHER" id="PTHR10815:SF13">
    <property type="entry name" value="METHYLATED-DNA--PROTEIN-CYSTEINE METHYLTRANSFERASE"/>
    <property type="match status" value="1"/>
</dbReference>
<evidence type="ECO:0000256" key="5">
    <source>
        <dbReference type="ARBA" id="ARBA00022679"/>
    </source>
</evidence>
<dbReference type="SUPFAM" id="SSF46689">
    <property type="entry name" value="Homeodomain-like"/>
    <property type="match status" value="2"/>
</dbReference>
<dbReference type="InterPro" id="IPR014048">
    <property type="entry name" value="MethylDNA_cys_MeTrfase_DNA-bd"/>
</dbReference>
<dbReference type="FunFam" id="1.10.10.10:FF:000214">
    <property type="entry name" value="Methylated-DNA--protein-cysteine methyltransferase"/>
    <property type="match status" value="1"/>
</dbReference>
<dbReference type="PANTHER" id="PTHR10815">
    <property type="entry name" value="METHYLATED-DNA--PROTEIN-CYSTEINE METHYLTRANSFERASE"/>
    <property type="match status" value="1"/>
</dbReference>
<sequence length="292" mass="32761">METQEEYDYNRVAAAISFFKENYRSQPKLEDVADHVHLSPFHFQRMFQNWAGVTPKQFLQYLTAGYAKEMLKTTKMSLFDAAFEVGLSSTSRLHDLFIKIEGMTPGEYKNGGEELKINYSFADSPFGEILVASTSRGVCHMSFVDNNHQEALEGLKAVFPNAHYCQVVDMIQQNALFVFTQDWSKLDEIKLHLKGTDFQIKVWETLLKVPTGGFTTYGDLAANAGYEGASRAVGTAVGNNPVAFLIPCHRVIKSTGEIGQYHWGAVRKNAIIGWEASRQAITIAKTPQTKRD</sequence>
<dbReference type="EC" id="2.1.1.63" evidence="3"/>
<dbReference type="InterPro" id="IPR036388">
    <property type="entry name" value="WH-like_DNA-bd_sf"/>
</dbReference>
<dbReference type="InterPro" id="IPR009057">
    <property type="entry name" value="Homeodomain-like_sf"/>
</dbReference>
<dbReference type="AlphaFoldDB" id="A0A327VZP2"/>
<keyword evidence="8" id="KW-0804">Transcription</keyword>
<dbReference type="Gene3D" id="3.30.160.70">
    <property type="entry name" value="Methylated DNA-protein cysteine methyltransferase domain"/>
    <property type="match status" value="1"/>
</dbReference>
<keyword evidence="4 12" id="KW-0489">Methyltransferase</keyword>
<evidence type="ECO:0000256" key="10">
    <source>
        <dbReference type="ARBA" id="ARBA00049348"/>
    </source>
</evidence>
<dbReference type="InterPro" id="IPR036631">
    <property type="entry name" value="MGMT_N_sf"/>
</dbReference>
<evidence type="ECO:0000256" key="8">
    <source>
        <dbReference type="ARBA" id="ARBA00023163"/>
    </source>
</evidence>
<dbReference type="Pfam" id="PF01035">
    <property type="entry name" value="DNA_binding_1"/>
    <property type="match status" value="1"/>
</dbReference>
<keyword evidence="6" id="KW-0227">DNA damage</keyword>
<dbReference type="InterPro" id="IPR018060">
    <property type="entry name" value="HTH_AraC"/>
</dbReference>
<keyword evidence="7" id="KW-0805">Transcription regulation</keyword>
<keyword evidence="9" id="KW-0234">DNA repair</keyword>
<dbReference type="Proteomes" id="UP000249819">
    <property type="component" value="Unassembled WGS sequence"/>
</dbReference>
<comment type="catalytic activity">
    <reaction evidence="1">
        <text>a 4-O-methyl-thymidine in DNA + L-cysteinyl-[protein] = a thymidine in DNA + S-methyl-L-cysteinyl-[protein]</text>
        <dbReference type="Rhea" id="RHEA:53428"/>
        <dbReference type="Rhea" id="RHEA-COMP:10131"/>
        <dbReference type="Rhea" id="RHEA-COMP:10132"/>
        <dbReference type="Rhea" id="RHEA-COMP:13555"/>
        <dbReference type="Rhea" id="RHEA-COMP:13556"/>
        <dbReference type="ChEBI" id="CHEBI:29950"/>
        <dbReference type="ChEBI" id="CHEBI:82612"/>
        <dbReference type="ChEBI" id="CHEBI:137386"/>
        <dbReference type="ChEBI" id="CHEBI:137387"/>
        <dbReference type="EC" id="2.1.1.63"/>
    </reaction>
</comment>
<dbReference type="PROSITE" id="PS01124">
    <property type="entry name" value="HTH_ARAC_FAMILY_2"/>
    <property type="match status" value="1"/>
</dbReference>
<evidence type="ECO:0000259" key="11">
    <source>
        <dbReference type="PROSITE" id="PS01124"/>
    </source>
</evidence>
<comment type="catalytic activity">
    <reaction evidence="10">
        <text>a 6-O-methyl-2'-deoxyguanosine in DNA + L-cysteinyl-[protein] = S-methyl-L-cysteinyl-[protein] + a 2'-deoxyguanosine in DNA</text>
        <dbReference type="Rhea" id="RHEA:24000"/>
        <dbReference type="Rhea" id="RHEA-COMP:10131"/>
        <dbReference type="Rhea" id="RHEA-COMP:10132"/>
        <dbReference type="Rhea" id="RHEA-COMP:11367"/>
        <dbReference type="Rhea" id="RHEA-COMP:11368"/>
        <dbReference type="ChEBI" id="CHEBI:29950"/>
        <dbReference type="ChEBI" id="CHEBI:82612"/>
        <dbReference type="ChEBI" id="CHEBI:85445"/>
        <dbReference type="ChEBI" id="CHEBI:85448"/>
        <dbReference type="EC" id="2.1.1.63"/>
    </reaction>
</comment>
<dbReference type="CDD" id="cd06445">
    <property type="entry name" value="ATase"/>
    <property type="match status" value="1"/>
</dbReference>
<dbReference type="InterPro" id="IPR001497">
    <property type="entry name" value="MethylDNA_cys_MeTrfase_AS"/>
</dbReference>
<evidence type="ECO:0000256" key="7">
    <source>
        <dbReference type="ARBA" id="ARBA00023015"/>
    </source>
</evidence>
<dbReference type="GO" id="GO:0043565">
    <property type="term" value="F:sequence-specific DNA binding"/>
    <property type="evidence" value="ECO:0007669"/>
    <property type="project" value="InterPro"/>
</dbReference>
<dbReference type="GO" id="GO:0003908">
    <property type="term" value="F:methylated-DNA-[protein]-cysteine S-methyltransferase activity"/>
    <property type="evidence" value="ECO:0007669"/>
    <property type="project" value="UniProtKB-EC"/>
</dbReference>
<evidence type="ECO:0000256" key="2">
    <source>
        <dbReference type="ARBA" id="ARBA00008711"/>
    </source>
</evidence>
<comment type="caution">
    <text evidence="12">The sequence shown here is derived from an EMBL/GenBank/DDBJ whole genome shotgun (WGS) entry which is preliminary data.</text>
</comment>
<dbReference type="RefSeq" id="WP_111593395.1">
    <property type="nucleotide sequence ID" value="NZ_QLMA01000005.1"/>
</dbReference>
<gene>
    <name evidence="12" type="ORF">CLV59_105514</name>
</gene>